<name>A0A6U2KYW5_9STRA</name>
<evidence type="ECO:0000256" key="5">
    <source>
        <dbReference type="ARBA" id="ARBA00023134"/>
    </source>
</evidence>
<evidence type="ECO:0000256" key="3">
    <source>
        <dbReference type="ARBA" id="ARBA00021392"/>
    </source>
</evidence>
<dbReference type="PANTHER" id="PTHR43721">
    <property type="entry name" value="ELONGATION FACTOR TU-RELATED"/>
    <property type="match status" value="1"/>
</dbReference>
<dbReference type="GO" id="GO:0009507">
    <property type="term" value="C:chloroplast"/>
    <property type="evidence" value="ECO:0007669"/>
    <property type="project" value="UniProtKB-SubCell"/>
</dbReference>
<evidence type="ECO:0000256" key="2">
    <source>
        <dbReference type="ARBA" id="ARBA00007249"/>
    </source>
</evidence>
<evidence type="ECO:0000256" key="4">
    <source>
        <dbReference type="ARBA" id="ARBA00022741"/>
    </source>
</evidence>
<keyword evidence="4" id="KW-0547">Nucleotide-binding</keyword>
<evidence type="ECO:0000259" key="6">
    <source>
        <dbReference type="PROSITE" id="PS51722"/>
    </source>
</evidence>
<dbReference type="Gene3D" id="3.40.50.300">
    <property type="entry name" value="P-loop containing nucleotide triphosphate hydrolases"/>
    <property type="match status" value="1"/>
</dbReference>
<dbReference type="GO" id="GO:0003746">
    <property type="term" value="F:translation elongation factor activity"/>
    <property type="evidence" value="ECO:0007669"/>
    <property type="project" value="TreeGrafter"/>
</dbReference>
<organism evidence="7">
    <name type="scientific">Leptocylindrus danicus</name>
    <dbReference type="NCBI Taxonomy" id="163516"/>
    <lineage>
        <taxon>Eukaryota</taxon>
        <taxon>Sar</taxon>
        <taxon>Stramenopiles</taxon>
        <taxon>Ochrophyta</taxon>
        <taxon>Bacillariophyta</taxon>
        <taxon>Coscinodiscophyceae</taxon>
        <taxon>Chaetocerotophycidae</taxon>
        <taxon>Leptocylindrales</taxon>
        <taxon>Leptocylindraceae</taxon>
        <taxon>Leptocylindrus</taxon>
    </lineage>
</organism>
<dbReference type="SUPFAM" id="SSF52540">
    <property type="entry name" value="P-loop containing nucleoside triphosphate hydrolases"/>
    <property type="match status" value="1"/>
</dbReference>
<dbReference type="InterPro" id="IPR000795">
    <property type="entry name" value="T_Tr_GTP-bd_dom"/>
</dbReference>
<dbReference type="SUPFAM" id="SSF50465">
    <property type="entry name" value="EF-Tu/eEF-1alpha/eIF2-gamma C-terminal domain"/>
    <property type="match status" value="1"/>
</dbReference>
<comment type="subcellular location">
    <subcellularLocation>
        <location evidence="1">Plastid</location>
        <location evidence="1">Chloroplast</location>
    </subcellularLocation>
</comment>
<dbReference type="PANTHER" id="PTHR43721:SF9">
    <property type="entry name" value="GTP-BINDING PROTEIN 1"/>
    <property type="match status" value="1"/>
</dbReference>
<dbReference type="PROSITE" id="PS51722">
    <property type="entry name" value="G_TR_2"/>
    <property type="match status" value="1"/>
</dbReference>
<evidence type="ECO:0000256" key="1">
    <source>
        <dbReference type="ARBA" id="ARBA00004229"/>
    </source>
</evidence>
<dbReference type="SUPFAM" id="SSF50447">
    <property type="entry name" value="Translation proteins"/>
    <property type="match status" value="1"/>
</dbReference>
<comment type="similarity">
    <text evidence="2">Belongs to the TRAFAC class translation factor GTPase superfamily. Classic translation factor GTPase family. EF-Tu/EF-1A subfamily.</text>
</comment>
<evidence type="ECO:0000313" key="8">
    <source>
        <dbReference type="EMBL" id="CAD9553803.1"/>
    </source>
</evidence>
<dbReference type="InterPro" id="IPR027417">
    <property type="entry name" value="P-loop_NTPase"/>
</dbReference>
<dbReference type="GO" id="GO:0003924">
    <property type="term" value="F:GTPase activity"/>
    <property type="evidence" value="ECO:0007669"/>
    <property type="project" value="InterPro"/>
</dbReference>
<gene>
    <name evidence="7" type="ORF">LDAN0321_LOCUS22</name>
    <name evidence="8" type="ORF">LDAN0321_LOCUS23</name>
</gene>
<dbReference type="GO" id="GO:0005525">
    <property type="term" value="F:GTP binding"/>
    <property type="evidence" value="ECO:0007669"/>
    <property type="project" value="UniProtKB-KW"/>
</dbReference>
<dbReference type="InterPro" id="IPR009001">
    <property type="entry name" value="Transl_elong_EF1A/Init_IF2_C"/>
</dbReference>
<sequence>MGVIENETKHNGTSDDVLCAMETLSRQIRVAVVGNVDAGKSTLIGTITTSALDDGRGRSRTCVMKHRHEIESGRTSTATTHLLGFREDGETISGPLSVKHPETTGVGKHGQVSATEILSRNARLVKPEDEVAKEAHKIVTLMDLAGHEKYLKTTIHGVSSGMADYALILVNSRHPPNQMTKHHLNLCCSFCIPVIVVLTKVDGCPEHALKDTTQKVMTMLRSPDVNKKPFRVRNVDDLFACVDKLHALAPIIETSCVTSEGMDLLLKALFLLPKRRHHENKLNRPFEFLVEDIFYNVPGVGAVVSGFVNAGSLTLSTSAQSYPSVYVGPQEDGTFVKTTVKSAHVSRLNTMYISAGQSACLAFSLSKEMRKKLRRGMVVLTTHAPTNGDGNNPVNSLALQNAPRATKEFEAEICVLKGEGTTIRKSYQAFVHILNVRQSAYAKRIELVGNATRNVLPSQKDEENDGGFVLRPGSKARVMFEFAQRPEYVRKGMRLLFRDGRVRGVGIITDIPVARSTT</sequence>
<dbReference type="EMBL" id="HBGY01000036">
    <property type="protein sequence ID" value="CAD9553803.1"/>
    <property type="molecule type" value="Transcribed_RNA"/>
</dbReference>
<proteinExistence type="inferred from homology"/>
<keyword evidence="5" id="KW-0342">GTP-binding</keyword>
<dbReference type="AlphaFoldDB" id="A0A6U2KYW5"/>
<accession>A0A6U2KYW5</accession>
<reference evidence="7" key="1">
    <citation type="submission" date="2021-01" db="EMBL/GenBank/DDBJ databases">
        <authorList>
            <person name="Corre E."/>
            <person name="Pelletier E."/>
            <person name="Niang G."/>
            <person name="Scheremetjew M."/>
            <person name="Finn R."/>
            <person name="Kale V."/>
            <person name="Holt S."/>
            <person name="Cochrane G."/>
            <person name="Meng A."/>
            <person name="Brown T."/>
            <person name="Cohen L."/>
        </authorList>
    </citation>
    <scope>NUCLEOTIDE SEQUENCE</scope>
    <source>
        <strain evidence="7">B650</strain>
    </source>
</reference>
<dbReference type="EMBL" id="HBGY01000035">
    <property type="protein sequence ID" value="CAD9553800.1"/>
    <property type="molecule type" value="Transcribed_RNA"/>
</dbReference>
<protein>
    <recommendedName>
        <fullName evidence="3">Elongation factor Tu, chloroplastic</fullName>
    </recommendedName>
</protein>
<dbReference type="InterPro" id="IPR009000">
    <property type="entry name" value="Transl_B-barrel_sf"/>
</dbReference>
<dbReference type="InterPro" id="IPR050055">
    <property type="entry name" value="EF-Tu_GTPase"/>
</dbReference>
<evidence type="ECO:0000313" key="7">
    <source>
        <dbReference type="EMBL" id="CAD9553800.1"/>
    </source>
</evidence>
<dbReference type="Gene3D" id="2.40.30.10">
    <property type="entry name" value="Translation factors"/>
    <property type="match status" value="1"/>
</dbReference>
<feature type="domain" description="Tr-type G" evidence="6">
    <location>
        <begin position="25"/>
        <end position="281"/>
    </location>
</feature>
<dbReference type="Pfam" id="PF00009">
    <property type="entry name" value="GTP_EFTU"/>
    <property type="match status" value="1"/>
</dbReference>